<accession>A0A1F5YLJ6</accession>
<sequence>MTKLVNHPASFRDESGYIYHYGKDIFRSVNKVYREDYDFLLSSGLYDQLVSQKLLIAHREIDPADVKPLNSEVYKIIKPRPLPFISYPYEWCYSQIWEAAKLTLLIEKTSLKYRMTLKDASSYNVQFWGTQPVFIDTLSFIRLKKNSPWVAYRQFCQHFLSPLVLMKYRDFRLGKLSQLFLDGVDLDLAVKMLPLKSYFNFHLFLHLFLHSLGQKYLSKRPSAISAKKITGLGLENLIESMRCAVNSLSIKKEKSFWSGYYEDNNYSASAFKNKIAVVISLIRNLKPKWLIDLGSNTGLFSRLTSRYSQYVISIDNDPHSVEENFLRAKKEKINNLMPLLADIINPSPSIGWRNFERQKLLDRLPVDTTLVLALIHHLYFSYNLSFPMMADFFAACSRNLIIEYIPITDGQVQQLINLRTGQFSNYSEDKFVESFSRYFVIKKNFPLKGSLRSIYLLRKK</sequence>
<dbReference type="Gene3D" id="3.40.50.150">
    <property type="entry name" value="Vaccinia Virus protein VP39"/>
    <property type="match status" value="1"/>
</dbReference>
<dbReference type="InterPro" id="IPR029063">
    <property type="entry name" value="SAM-dependent_MTases_sf"/>
</dbReference>
<proteinExistence type="predicted"/>
<name>A0A1F5YLJ6_9BACT</name>
<dbReference type="Proteomes" id="UP000177396">
    <property type="component" value="Unassembled WGS sequence"/>
</dbReference>
<dbReference type="SUPFAM" id="SSF53335">
    <property type="entry name" value="S-adenosyl-L-methionine-dependent methyltransferases"/>
    <property type="match status" value="1"/>
</dbReference>
<dbReference type="AlphaFoldDB" id="A0A1F5YLJ6"/>
<comment type="caution">
    <text evidence="1">The sequence shown here is derived from an EMBL/GenBank/DDBJ whole genome shotgun (WGS) entry which is preliminary data.</text>
</comment>
<evidence type="ECO:0000313" key="2">
    <source>
        <dbReference type="Proteomes" id="UP000177396"/>
    </source>
</evidence>
<reference evidence="1 2" key="1">
    <citation type="journal article" date="2016" name="Nat. Commun.">
        <title>Thousands of microbial genomes shed light on interconnected biogeochemical processes in an aquifer system.</title>
        <authorList>
            <person name="Anantharaman K."/>
            <person name="Brown C.T."/>
            <person name="Hug L.A."/>
            <person name="Sharon I."/>
            <person name="Castelle C.J."/>
            <person name="Probst A.J."/>
            <person name="Thomas B.C."/>
            <person name="Singh A."/>
            <person name="Wilkins M.J."/>
            <person name="Karaoz U."/>
            <person name="Brodie E.L."/>
            <person name="Williams K.H."/>
            <person name="Hubbard S.S."/>
            <person name="Banfield J.F."/>
        </authorList>
    </citation>
    <scope>NUCLEOTIDE SEQUENCE [LARGE SCALE GENOMIC DNA]</scope>
</reference>
<gene>
    <name evidence="1" type="ORF">A2153_06195</name>
</gene>
<dbReference type="EMBL" id="MFJB01000006">
    <property type="protein sequence ID" value="OGG00923.1"/>
    <property type="molecule type" value="Genomic_DNA"/>
</dbReference>
<evidence type="ECO:0008006" key="3">
    <source>
        <dbReference type="Google" id="ProtNLM"/>
    </source>
</evidence>
<protein>
    <recommendedName>
        <fullName evidence="3">SAM-dependent methyltransferase</fullName>
    </recommendedName>
</protein>
<organism evidence="1 2">
    <name type="scientific">Candidatus Gottesmanbacteria bacterium RBG_16_38_7b</name>
    <dbReference type="NCBI Taxonomy" id="1798372"/>
    <lineage>
        <taxon>Bacteria</taxon>
        <taxon>Candidatus Gottesmaniibacteriota</taxon>
    </lineage>
</organism>
<evidence type="ECO:0000313" key="1">
    <source>
        <dbReference type="EMBL" id="OGG00923.1"/>
    </source>
</evidence>